<gene>
    <name evidence="2" type="ORF">SAMN06265371_102383</name>
</gene>
<feature type="transmembrane region" description="Helical" evidence="1">
    <location>
        <begin position="84"/>
        <end position="101"/>
    </location>
</feature>
<dbReference type="AlphaFoldDB" id="A0A238W3P9"/>
<feature type="transmembrane region" description="Helical" evidence="1">
    <location>
        <begin position="6"/>
        <end position="26"/>
    </location>
</feature>
<keyword evidence="1" id="KW-1133">Transmembrane helix</keyword>
<keyword evidence="1" id="KW-0472">Membrane</keyword>
<organism evidence="2 3">
    <name type="scientific">Lutibacter agarilyticus</name>
    <dbReference type="NCBI Taxonomy" id="1109740"/>
    <lineage>
        <taxon>Bacteria</taxon>
        <taxon>Pseudomonadati</taxon>
        <taxon>Bacteroidota</taxon>
        <taxon>Flavobacteriia</taxon>
        <taxon>Flavobacteriales</taxon>
        <taxon>Flavobacteriaceae</taxon>
        <taxon>Lutibacter</taxon>
    </lineage>
</organism>
<dbReference type="Proteomes" id="UP000198384">
    <property type="component" value="Unassembled WGS sequence"/>
</dbReference>
<name>A0A238W3P9_9FLAO</name>
<feature type="transmembrane region" description="Helical" evidence="1">
    <location>
        <begin position="54"/>
        <end position="78"/>
    </location>
</feature>
<evidence type="ECO:0000313" key="2">
    <source>
        <dbReference type="EMBL" id="SNR40964.1"/>
    </source>
</evidence>
<evidence type="ECO:0000256" key="1">
    <source>
        <dbReference type="SAM" id="Phobius"/>
    </source>
</evidence>
<keyword evidence="3" id="KW-1185">Reference proteome</keyword>
<evidence type="ECO:0008006" key="4">
    <source>
        <dbReference type="Google" id="ProtNLM"/>
    </source>
</evidence>
<evidence type="ECO:0000313" key="3">
    <source>
        <dbReference type="Proteomes" id="UP000198384"/>
    </source>
</evidence>
<reference evidence="2 3" key="1">
    <citation type="submission" date="2017-06" db="EMBL/GenBank/DDBJ databases">
        <authorList>
            <person name="Kim H.J."/>
            <person name="Triplett B.A."/>
        </authorList>
    </citation>
    <scope>NUCLEOTIDE SEQUENCE [LARGE SCALE GENOMIC DNA]</scope>
    <source>
        <strain evidence="2 3">DSM 29150</strain>
    </source>
</reference>
<proteinExistence type="predicted"/>
<feature type="transmembrane region" description="Helical" evidence="1">
    <location>
        <begin position="113"/>
        <end position="130"/>
    </location>
</feature>
<accession>A0A238W3P9</accession>
<keyword evidence="1" id="KW-0812">Transmembrane</keyword>
<protein>
    <recommendedName>
        <fullName evidence="4">DoxX protein</fullName>
    </recommendedName>
</protein>
<sequence length="131" mass="14864">MSLFNQNSAAILVLLFFIITYFMSVLEKISDWKGTVAYYSNHFKNTILHKMISLLLLHIVLFEIGALIFISLGLYFLVIEDTTFIATIGMEISALTLLQFLAGQRIAKDYPGAMNITVYFILNIIGIYLLN</sequence>
<dbReference type="EMBL" id="FZNT01000002">
    <property type="protein sequence ID" value="SNR40964.1"/>
    <property type="molecule type" value="Genomic_DNA"/>
</dbReference>